<organism evidence="5 6">
    <name type="scientific">Acidisoma cellulosilyticum</name>
    <dbReference type="NCBI Taxonomy" id="2802395"/>
    <lineage>
        <taxon>Bacteria</taxon>
        <taxon>Pseudomonadati</taxon>
        <taxon>Pseudomonadota</taxon>
        <taxon>Alphaproteobacteria</taxon>
        <taxon>Acetobacterales</taxon>
        <taxon>Acidocellaceae</taxon>
        <taxon>Acidisoma</taxon>
    </lineage>
</organism>
<evidence type="ECO:0000313" key="5">
    <source>
        <dbReference type="EMBL" id="MCB8883665.1"/>
    </source>
</evidence>
<dbReference type="PANTHER" id="PTHR44591:SF14">
    <property type="entry name" value="PROTEIN PILG"/>
    <property type="match status" value="1"/>
</dbReference>
<feature type="modified residue" description="4-aspartylphosphate" evidence="3">
    <location>
        <position position="55"/>
    </location>
</feature>
<keyword evidence="6" id="KW-1185">Reference proteome</keyword>
<dbReference type="Pfam" id="PF00072">
    <property type="entry name" value="Response_reg"/>
    <property type="match status" value="1"/>
</dbReference>
<dbReference type="PROSITE" id="PS50110">
    <property type="entry name" value="RESPONSE_REGULATORY"/>
    <property type="match status" value="1"/>
</dbReference>
<accession>A0A964E6F1</accession>
<evidence type="ECO:0000256" key="1">
    <source>
        <dbReference type="ARBA" id="ARBA00022553"/>
    </source>
</evidence>
<dbReference type="PANTHER" id="PTHR44591">
    <property type="entry name" value="STRESS RESPONSE REGULATOR PROTEIN 1"/>
    <property type="match status" value="1"/>
</dbReference>
<dbReference type="Gene3D" id="3.40.50.2300">
    <property type="match status" value="1"/>
</dbReference>
<protein>
    <submittedName>
        <fullName evidence="5">Response regulator</fullName>
    </submittedName>
</protein>
<dbReference type="SMART" id="SM00448">
    <property type="entry name" value="REC"/>
    <property type="match status" value="1"/>
</dbReference>
<evidence type="ECO:0000259" key="4">
    <source>
        <dbReference type="PROSITE" id="PS50110"/>
    </source>
</evidence>
<dbReference type="InterPro" id="IPR050595">
    <property type="entry name" value="Bact_response_regulator"/>
</dbReference>
<feature type="domain" description="Response regulatory" evidence="4">
    <location>
        <begin position="4"/>
        <end position="119"/>
    </location>
</feature>
<dbReference type="AlphaFoldDB" id="A0A964E6F1"/>
<gene>
    <name evidence="5" type="ORF">ACELLULO517_25675</name>
</gene>
<keyword evidence="1 3" id="KW-0597">Phosphoprotein</keyword>
<dbReference type="InterPro" id="IPR001789">
    <property type="entry name" value="Sig_transdc_resp-reg_receiver"/>
</dbReference>
<keyword evidence="2" id="KW-0902">Two-component regulatory system</keyword>
<name>A0A964E6F1_9PROT</name>
<evidence type="ECO:0000256" key="2">
    <source>
        <dbReference type="ARBA" id="ARBA00023012"/>
    </source>
</evidence>
<sequence>MSVKVLIVDDSKLARIVAGKVLAELQPEWARVEAGSAAQALTIMAETQVDVALIDFNMTEKDGLTLAAELRQDRPDMPIAIITANIQDEIVARARAINAAFVPKPVTVDGLEGFLSGASLRLKSTKA</sequence>
<reference evidence="5 6" key="1">
    <citation type="journal article" date="2021" name="Microorganisms">
        <title>Acidisoma silvae sp. nov. and Acidisomacellulosilytica sp. nov., Two Acidophilic Bacteria Isolated from Decaying Wood, Hydrolyzing Cellulose and Producing Poly-3-hydroxybutyrate.</title>
        <authorList>
            <person name="Mieszkin S."/>
            <person name="Pouder E."/>
            <person name="Uroz S."/>
            <person name="Simon-Colin C."/>
            <person name="Alain K."/>
        </authorList>
    </citation>
    <scope>NUCLEOTIDE SEQUENCE [LARGE SCALE GENOMIC DNA]</scope>
    <source>
        <strain evidence="5 6">HW T5.17</strain>
    </source>
</reference>
<dbReference type="RefSeq" id="WP_227310342.1">
    <property type="nucleotide sequence ID" value="NZ_JAESVA010000015.1"/>
</dbReference>
<dbReference type="EMBL" id="JAESVA010000015">
    <property type="protein sequence ID" value="MCB8883665.1"/>
    <property type="molecule type" value="Genomic_DNA"/>
</dbReference>
<dbReference type="CDD" id="cd17546">
    <property type="entry name" value="REC_hyHK_CKI1_RcsC-like"/>
    <property type="match status" value="1"/>
</dbReference>
<evidence type="ECO:0000313" key="6">
    <source>
        <dbReference type="Proteomes" id="UP000721844"/>
    </source>
</evidence>
<proteinExistence type="predicted"/>
<dbReference type="Proteomes" id="UP000721844">
    <property type="component" value="Unassembled WGS sequence"/>
</dbReference>
<dbReference type="SUPFAM" id="SSF52172">
    <property type="entry name" value="CheY-like"/>
    <property type="match status" value="1"/>
</dbReference>
<evidence type="ECO:0000256" key="3">
    <source>
        <dbReference type="PROSITE-ProRule" id="PRU00169"/>
    </source>
</evidence>
<dbReference type="InterPro" id="IPR011006">
    <property type="entry name" value="CheY-like_superfamily"/>
</dbReference>
<comment type="caution">
    <text evidence="5">The sequence shown here is derived from an EMBL/GenBank/DDBJ whole genome shotgun (WGS) entry which is preliminary data.</text>
</comment>
<dbReference type="GO" id="GO:0000160">
    <property type="term" value="P:phosphorelay signal transduction system"/>
    <property type="evidence" value="ECO:0007669"/>
    <property type="project" value="UniProtKB-KW"/>
</dbReference>